<sequence length="1869" mass="205964">MEAGTWSQDRIESVLSRVGHKLVLSTVDDDHDIPNLVSLQQIRQAITDTETAEHDRYRGPQSSEDIAYVIFTSGTTGLPKGVEIAHHSLLHYVQQGDLDRPFNLGVTASDTMLLLFSVAFDGGESSSPELIKKWWTPSRKLWNIYGPTEATVAVTIAELRPDLPVTLGRTIKDSTVLLLDSKMEESSEGEICIAGANLAVGYYKDEEQTAEKFIQWKCQRIYRTGDLAKRTKSGLIFCGRKDQMVKNRGFLINIEAEVVPSLLAQPGILSAAAIMHRKRLIAFISPSELDSQSILRVLSENYDQFLVPDEIVLMQQLPQTSNGKVDNRALTDVLVAREQESSEKMTLTPEMNLIRDTIADVIGVPAQFVDLERSFREVGGNSLLAIKLLSSMRQKGILIPFQSLFLLPKLSGMIDLLHVGPQEQSHKTEDGQQAQQSHAPMTDVQKGIIRSTIREPPAGYIVVSISLHIPITQRYASQLSDAWRSVLSSHSIFRALFDPVNGLLEIGSEYEHHWKTISADGQDVEGIVSRESSLLLVLARSKVSGKVFQPVTEFSLIVGQEKDSVLLLLVHHSLIDGHSIGSIIQDVRSQLTGGRLTEKAQFSSYCRALPTHLDEVRQAAKHFWTEAMAELEDGTQLRICQPDSGGDGEFGEESLSLGMSVSQVDAAAKSVRSSSAVVMYSAWALLLCNYACKNQVVFGGVFSGRNLPVANIEQIVGPLINTCPLPIRIPTSGNKIDLLSHVQALLLGIVEYQWSASELLPDIAPGSQAKIFDTVVFLEFDLGGFDKHPQDTLPAWTYRRTDVPEFGFTLNIQDIGGQLVFRALYDKSRYGSTMVSRMLQHFRNLSLGLMHPNTGTISQVYDYMLEPGEFLRLISGTSSLHTPYFGPSNLKDAFELAVQQWPDGIATEAPERNLTYAQLNRVAAHVAKSIADACSPRSVVALLGDGSLNWLIGALAICKADAVYLPLDTKLPVERMRIMVKTAGASLCLYPNEACYNDFSSIDVQKLLLHELVARLSDASKEIALPTATQSDDYAYIMFTSGSTGTPKGIRVTHRAVLSHLSVAPARMHARPGRRHAQIFSPGFDVNIAEIFGTLCYGATLVLKDVGDPFAHLHRVNATMITPSFLSVLSPDDLENLDTIYLIGEAVPQSLSDRWSPGRTLYNFYGPCECTIAALYTRLQHGQPVTLGGPVPRVGVYILDAHNRPVPVGVMGEICLSGIQVMEGYIGEGTEAITKRVFAADPFNHKKRMYRTGDVGVWTESGEVRFVGRVDNQVKVQGYRIELEEIEQVIRFADTAVTQSAAVVSQETIYAFVAPDTVDVDHISDAIRYKLPSYALPQHILTLPSLPTTLNQKLDRKALSAMIRSEPRKQSRPFTKTEKLIGSAWRDALGLPDSCLLSSDDDFLALGGNSLRQIVAAQKLCAEIGLRIPLSIFIRNTQMSTLAKAVDSYCQLQEASAKRQPFLEFLKVNKAAYTELSFVEKELYKMHSESSTPSSFNVAHEIQLSGMLDLDQLEQAIQTVVSRNDILQTNFELKGNVPQRKKRNDAFNVVRCESPANDIVNEHINSPFDLASDQLSRIVLIEDSSRSTTILLVQHHIVTDQVAARIFLNEIGKVYASLSSGDEADVSPKTASYASWAQWKNADILSTLASESRSFWKSQFGTPPPSPFLKDVVQSSLHHAAHASFTVSTPQSCRSSLEVFLAVTAIALQRVFGTKDLSVGIPFVDRTEPGTAEIMGVFLDRLPVRVQIDDSMTASVASIASSMQSAIKSALTHALPYFQIRDITGLNSLFDIMLVYNRSEDRVNRDLKLPGVTSSVTPRRASGAKFPLLIEFTESDEGIVCELEYFEDVVSSEDIGRICDQICNVLESA</sequence>
<keyword evidence="2" id="KW-0597">Phosphoprotein</keyword>
<dbReference type="Gene3D" id="3.30.300.30">
    <property type="match status" value="2"/>
</dbReference>
<dbReference type="InterPro" id="IPR045851">
    <property type="entry name" value="AMP-bd_C_sf"/>
</dbReference>
<keyword evidence="8" id="KW-1185">Reference proteome</keyword>
<dbReference type="Gene3D" id="3.40.50.12780">
    <property type="entry name" value="N-terminal domain of ligase-like"/>
    <property type="match status" value="3"/>
</dbReference>
<dbReference type="InterPro" id="IPR006162">
    <property type="entry name" value="Ppantetheine_attach_site"/>
</dbReference>
<reference evidence="7" key="1">
    <citation type="submission" date="2022-09" db="EMBL/GenBank/DDBJ databases">
        <title>Fusarium specimens isolated from Avocado Roots.</title>
        <authorList>
            <person name="Stajich J."/>
            <person name="Roper C."/>
            <person name="Heimlech-Rivalta G."/>
        </authorList>
    </citation>
    <scope>NUCLEOTIDE SEQUENCE</scope>
    <source>
        <strain evidence="7">CF00136</strain>
    </source>
</reference>
<organism evidence="7 8">
    <name type="scientific">Fusarium torreyae</name>
    <dbReference type="NCBI Taxonomy" id="1237075"/>
    <lineage>
        <taxon>Eukaryota</taxon>
        <taxon>Fungi</taxon>
        <taxon>Dikarya</taxon>
        <taxon>Ascomycota</taxon>
        <taxon>Pezizomycotina</taxon>
        <taxon>Sordariomycetes</taxon>
        <taxon>Hypocreomycetidae</taxon>
        <taxon>Hypocreales</taxon>
        <taxon>Nectriaceae</taxon>
        <taxon>Fusarium</taxon>
    </lineage>
</organism>
<dbReference type="OrthoDB" id="416786at2759"/>
<comment type="similarity">
    <text evidence="4">Belongs to the NRP synthetase family.</text>
</comment>
<name>A0A9W8RS40_9HYPO</name>
<dbReference type="Gene3D" id="3.30.559.30">
    <property type="entry name" value="Nonribosomal peptide synthetase, condensation domain"/>
    <property type="match status" value="2"/>
</dbReference>
<dbReference type="PROSITE" id="PS00455">
    <property type="entry name" value="AMP_BINDING"/>
    <property type="match status" value="2"/>
</dbReference>
<feature type="region of interest" description="Disordered" evidence="5">
    <location>
        <begin position="421"/>
        <end position="440"/>
    </location>
</feature>
<proteinExistence type="inferred from homology"/>
<dbReference type="CDD" id="cd17653">
    <property type="entry name" value="A_NRPS_GliP_like"/>
    <property type="match status" value="1"/>
</dbReference>
<dbReference type="InterPro" id="IPR036736">
    <property type="entry name" value="ACP-like_sf"/>
</dbReference>
<evidence type="ECO:0000256" key="4">
    <source>
        <dbReference type="ARBA" id="ARBA00029454"/>
    </source>
</evidence>
<dbReference type="Pfam" id="PF00668">
    <property type="entry name" value="Condensation"/>
    <property type="match status" value="2"/>
</dbReference>
<dbReference type="InterPro" id="IPR010071">
    <property type="entry name" value="AA_adenyl_dom"/>
</dbReference>
<dbReference type="GO" id="GO:0016874">
    <property type="term" value="F:ligase activity"/>
    <property type="evidence" value="ECO:0007669"/>
    <property type="project" value="UniProtKB-KW"/>
</dbReference>
<accession>A0A9W8RS40</accession>
<dbReference type="NCBIfam" id="TIGR01733">
    <property type="entry name" value="AA-adenyl-dom"/>
    <property type="match status" value="1"/>
</dbReference>
<evidence type="ECO:0000313" key="7">
    <source>
        <dbReference type="EMBL" id="KAJ4250164.1"/>
    </source>
</evidence>
<keyword evidence="1" id="KW-0596">Phosphopantetheine</keyword>
<dbReference type="EMBL" id="JAOQAZ010000031">
    <property type="protein sequence ID" value="KAJ4250164.1"/>
    <property type="molecule type" value="Genomic_DNA"/>
</dbReference>
<dbReference type="GO" id="GO:0044550">
    <property type="term" value="P:secondary metabolite biosynthetic process"/>
    <property type="evidence" value="ECO:0007669"/>
    <property type="project" value="TreeGrafter"/>
</dbReference>
<feature type="domain" description="Carrier" evidence="6">
    <location>
        <begin position="345"/>
        <end position="421"/>
    </location>
</feature>
<dbReference type="SUPFAM" id="SSF52777">
    <property type="entry name" value="CoA-dependent acyltransferases"/>
    <property type="match status" value="4"/>
</dbReference>
<dbReference type="InterPro" id="IPR042099">
    <property type="entry name" value="ANL_N_sf"/>
</dbReference>
<gene>
    <name evidence="7" type="ORF">NW762_011978</name>
</gene>
<keyword evidence="3" id="KW-0436">Ligase</keyword>
<evidence type="ECO:0000256" key="1">
    <source>
        <dbReference type="ARBA" id="ARBA00022450"/>
    </source>
</evidence>
<comment type="caution">
    <text evidence="7">The sequence shown here is derived from an EMBL/GenBank/DDBJ whole genome shotgun (WGS) entry which is preliminary data.</text>
</comment>
<evidence type="ECO:0000256" key="5">
    <source>
        <dbReference type="SAM" id="MobiDB-lite"/>
    </source>
</evidence>
<dbReference type="PANTHER" id="PTHR45527">
    <property type="entry name" value="NONRIBOSOMAL PEPTIDE SYNTHETASE"/>
    <property type="match status" value="1"/>
</dbReference>
<evidence type="ECO:0000256" key="3">
    <source>
        <dbReference type="ARBA" id="ARBA00022598"/>
    </source>
</evidence>
<dbReference type="GO" id="GO:0043041">
    <property type="term" value="P:amino acid activation for nonribosomal peptide biosynthetic process"/>
    <property type="evidence" value="ECO:0007669"/>
    <property type="project" value="TreeGrafter"/>
</dbReference>
<dbReference type="Gene3D" id="1.10.1200.10">
    <property type="entry name" value="ACP-like"/>
    <property type="match status" value="2"/>
</dbReference>
<evidence type="ECO:0000256" key="2">
    <source>
        <dbReference type="ARBA" id="ARBA00022553"/>
    </source>
</evidence>
<feature type="domain" description="Carrier" evidence="6">
    <location>
        <begin position="1372"/>
        <end position="1453"/>
    </location>
</feature>
<dbReference type="SUPFAM" id="SSF47336">
    <property type="entry name" value="ACP-like"/>
    <property type="match status" value="2"/>
</dbReference>
<dbReference type="InterPro" id="IPR020845">
    <property type="entry name" value="AMP-binding_CS"/>
</dbReference>
<dbReference type="GO" id="GO:0031177">
    <property type="term" value="F:phosphopantetheine binding"/>
    <property type="evidence" value="ECO:0007669"/>
    <property type="project" value="TreeGrafter"/>
</dbReference>
<dbReference type="SUPFAM" id="SSF56801">
    <property type="entry name" value="Acetyl-CoA synthetase-like"/>
    <property type="match status" value="2"/>
</dbReference>
<protein>
    <recommendedName>
        <fullName evidence="6">Carrier domain-containing protein</fullName>
    </recommendedName>
</protein>
<dbReference type="InterPro" id="IPR001242">
    <property type="entry name" value="Condensation_dom"/>
</dbReference>
<dbReference type="Pfam" id="PF00550">
    <property type="entry name" value="PP-binding"/>
    <property type="match status" value="2"/>
</dbReference>
<dbReference type="Pfam" id="PF00501">
    <property type="entry name" value="AMP-binding"/>
    <property type="match status" value="2"/>
</dbReference>
<dbReference type="Proteomes" id="UP001152049">
    <property type="component" value="Unassembled WGS sequence"/>
</dbReference>
<dbReference type="GO" id="GO:0005737">
    <property type="term" value="C:cytoplasm"/>
    <property type="evidence" value="ECO:0007669"/>
    <property type="project" value="TreeGrafter"/>
</dbReference>
<dbReference type="PROSITE" id="PS50075">
    <property type="entry name" value="CARRIER"/>
    <property type="match status" value="2"/>
</dbReference>
<dbReference type="InterPro" id="IPR009081">
    <property type="entry name" value="PP-bd_ACP"/>
</dbReference>
<dbReference type="InterPro" id="IPR000873">
    <property type="entry name" value="AMP-dep_synth/lig_dom"/>
</dbReference>
<dbReference type="PROSITE" id="PS00012">
    <property type="entry name" value="PHOSPHOPANTETHEINE"/>
    <property type="match status" value="1"/>
</dbReference>
<dbReference type="PANTHER" id="PTHR45527:SF11">
    <property type="entry name" value="NONRIBOSOMAL PEPTIDE SYNTHETASE 5"/>
    <property type="match status" value="1"/>
</dbReference>
<evidence type="ECO:0000259" key="6">
    <source>
        <dbReference type="PROSITE" id="PS50075"/>
    </source>
</evidence>
<dbReference type="Gene3D" id="3.30.559.10">
    <property type="entry name" value="Chloramphenicol acetyltransferase-like domain"/>
    <property type="match status" value="2"/>
</dbReference>
<dbReference type="InterPro" id="IPR023213">
    <property type="entry name" value="CAT-like_dom_sf"/>
</dbReference>
<evidence type="ECO:0000313" key="8">
    <source>
        <dbReference type="Proteomes" id="UP001152049"/>
    </source>
</evidence>